<dbReference type="InterPro" id="IPR026387">
    <property type="entry name" value="OMP_w_GlyGly"/>
</dbReference>
<accession>A0A7C5L677</accession>
<organism evidence="1">
    <name type="scientific">Aquifex aeolicus</name>
    <dbReference type="NCBI Taxonomy" id="63363"/>
    <lineage>
        <taxon>Bacteria</taxon>
        <taxon>Pseudomonadati</taxon>
        <taxon>Aquificota</taxon>
        <taxon>Aquificia</taxon>
        <taxon>Aquificales</taxon>
        <taxon>Aquificaceae</taxon>
        <taxon>Aquifex</taxon>
    </lineage>
</organism>
<dbReference type="AlphaFoldDB" id="A0A7C5L677"/>
<gene>
    <name evidence="1" type="ORF">ENJ61_09110</name>
</gene>
<evidence type="ECO:0000313" key="1">
    <source>
        <dbReference type="EMBL" id="HHJ65045.1"/>
    </source>
</evidence>
<dbReference type="EMBL" id="DRNB01000344">
    <property type="protein sequence ID" value="HHJ65045.1"/>
    <property type="molecule type" value="Genomic_DNA"/>
</dbReference>
<sequence>MRGSLLIGGVLAAGLSFGVPLINGDLSVGVMNHSPSGYIQYPTGTGDTVDLKDTFGLESKVKPFARAKIEIPIVPNLYLQYIPMSFEGTGRYSTTLTFGDVDFQANVDLDTYVKVDHYDVGLYYNLPLVGAATAGLLDPEVGINVRILDLEGRVTGTESGTGLTRTESVSETVPVPMGYVSLGVNLPMVSFIGELRGITYSGSYYYDLTAEVRAKPLSIPALAGVFVGAGYRYEVLKLDDVGDLTAEIKVSSLFANVGVSF</sequence>
<name>A0A7C5L677_AQUAO</name>
<comment type="caution">
    <text evidence="1">The sequence shown here is derived from an EMBL/GenBank/DDBJ whole genome shotgun (WGS) entry which is preliminary data.</text>
</comment>
<protein>
    <submittedName>
        <fullName evidence="1">TIGR04219 family outer membrane beta-barrel protein</fullName>
    </submittedName>
</protein>
<proteinExistence type="predicted"/>
<dbReference type="NCBIfam" id="TIGR04219">
    <property type="entry name" value="OMP_w_GlyGly"/>
    <property type="match status" value="1"/>
</dbReference>
<dbReference type="Proteomes" id="UP000885792">
    <property type="component" value="Unassembled WGS sequence"/>
</dbReference>
<reference evidence="1" key="1">
    <citation type="journal article" date="2020" name="mSystems">
        <title>Genome- and Community-Level Interaction Insights into Carbon Utilization and Element Cycling Functions of Hydrothermarchaeota in Hydrothermal Sediment.</title>
        <authorList>
            <person name="Zhou Z."/>
            <person name="Liu Y."/>
            <person name="Xu W."/>
            <person name="Pan J."/>
            <person name="Luo Z.H."/>
            <person name="Li M."/>
        </authorList>
    </citation>
    <scope>NUCLEOTIDE SEQUENCE [LARGE SCALE GENOMIC DNA]</scope>
    <source>
        <strain evidence="1">HyVt-501</strain>
    </source>
</reference>